<evidence type="ECO:0000313" key="2">
    <source>
        <dbReference type="EMBL" id="SFM30452.1"/>
    </source>
</evidence>
<evidence type="ECO:0008006" key="4">
    <source>
        <dbReference type="Google" id="ProtNLM"/>
    </source>
</evidence>
<organism evidence="2 3">
    <name type="scientific">Nitrosomonas communis</name>
    <dbReference type="NCBI Taxonomy" id="44574"/>
    <lineage>
        <taxon>Bacteria</taxon>
        <taxon>Pseudomonadati</taxon>
        <taxon>Pseudomonadota</taxon>
        <taxon>Betaproteobacteria</taxon>
        <taxon>Nitrosomonadales</taxon>
        <taxon>Nitrosomonadaceae</taxon>
        <taxon>Nitrosomonas</taxon>
    </lineage>
</organism>
<keyword evidence="1" id="KW-1133">Transmembrane helix</keyword>
<dbReference type="Pfam" id="PF10734">
    <property type="entry name" value="DUF2523"/>
    <property type="match status" value="1"/>
</dbReference>
<name>A0A1I4PRI1_9PROT</name>
<dbReference type="AlphaFoldDB" id="A0A1I4PRI1"/>
<dbReference type="Proteomes" id="UP000183287">
    <property type="component" value="Unassembled WGS sequence"/>
</dbReference>
<protein>
    <recommendedName>
        <fullName evidence="4">DUF2523 domain-containing protein</fullName>
    </recommendedName>
</protein>
<accession>A0A1I4PRI1</accession>
<keyword evidence="1" id="KW-0472">Membrane</keyword>
<dbReference type="OrthoDB" id="8550203at2"/>
<evidence type="ECO:0000256" key="1">
    <source>
        <dbReference type="SAM" id="Phobius"/>
    </source>
</evidence>
<keyword evidence="3" id="KW-1185">Reference proteome</keyword>
<dbReference type="RefSeq" id="WP_074905394.1">
    <property type="nucleotide sequence ID" value="NZ_FOUB01000022.1"/>
</dbReference>
<reference evidence="3" key="1">
    <citation type="submission" date="2016-10" db="EMBL/GenBank/DDBJ databases">
        <authorList>
            <person name="Varghese N."/>
            <person name="Submissions S."/>
        </authorList>
    </citation>
    <scope>NUCLEOTIDE SEQUENCE [LARGE SCALE GENOMIC DNA]</scope>
    <source>
        <strain evidence="3">Nm44</strain>
    </source>
</reference>
<dbReference type="EMBL" id="FOUB01000022">
    <property type="protein sequence ID" value="SFM30452.1"/>
    <property type="molecule type" value="Genomic_DNA"/>
</dbReference>
<dbReference type="InterPro" id="IPR019670">
    <property type="entry name" value="DUF2523"/>
</dbReference>
<keyword evidence="1" id="KW-0812">Transmembrane</keyword>
<sequence length="96" mass="10013">MDIIIGLAAFLQNTIGPLARRVLAALGLGYITYSGLSTTVNNFIAQAKDYFNGIPVMVLSILEMAGAGQAFALITGAIIVRLIFGTGTKTIGILNP</sequence>
<proteinExistence type="predicted"/>
<gene>
    <name evidence="2" type="ORF">SAMN05421863_102245</name>
</gene>
<feature type="transmembrane region" description="Helical" evidence="1">
    <location>
        <begin position="53"/>
        <end position="84"/>
    </location>
</feature>
<evidence type="ECO:0000313" key="3">
    <source>
        <dbReference type="Proteomes" id="UP000183287"/>
    </source>
</evidence>